<dbReference type="EC" id="3.1.-.-" evidence="10"/>
<protein>
    <recommendedName>
        <fullName evidence="10">GPI inositol-deacylase</fullName>
        <ecNumber evidence="10">3.1.-.-</ecNumber>
    </recommendedName>
</protein>
<feature type="domain" description="GPI inositol-deacylase PGAP1-like alpha/beta" evidence="12">
    <location>
        <begin position="72"/>
        <end position="284"/>
    </location>
</feature>
<evidence type="ECO:0000256" key="4">
    <source>
        <dbReference type="ARBA" id="ARBA00022692"/>
    </source>
</evidence>
<dbReference type="GO" id="GO:0006888">
    <property type="term" value="P:endoplasmic reticulum to Golgi vesicle-mediated transport"/>
    <property type="evidence" value="ECO:0007669"/>
    <property type="project" value="TreeGrafter"/>
</dbReference>
<evidence type="ECO:0000256" key="10">
    <source>
        <dbReference type="RuleBase" id="RU365011"/>
    </source>
</evidence>
<evidence type="ECO:0000313" key="13">
    <source>
        <dbReference type="EMBL" id="KAK1922447.1"/>
    </source>
</evidence>
<evidence type="ECO:0000256" key="2">
    <source>
        <dbReference type="ARBA" id="ARBA00006931"/>
    </source>
</evidence>
<evidence type="ECO:0000256" key="8">
    <source>
        <dbReference type="ARBA" id="ARBA00022989"/>
    </source>
</evidence>
<evidence type="ECO:0000256" key="5">
    <source>
        <dbReference type="ARBA" id="ARBA00022801"/>
    </source>
</evidence>
<comment type="similarity">
    <text evidence="2 10">Belongs to the GPI inositol-deacylase family.</text>
</comment>
<evidence type="ECO:0000256" key="9">
    <source>
        <dbReference type="ARBA" id="ARBA00023136"/>
    </source>
</evidence>
<comment type="caution">
    <text evidence="13">The sequence shown here is derived from an EMBL/GenBank/DDBJ whole genome shotgun (WGS) entry which is preliminary data.</text>
</comment>
<dbReference type="Proteomes" id="UP001182556">
    <property type="component" value="Unassembled WGS sequence"/>
</dbReference>
<evidence type="ECO:0000256" key="7">
    <source>
        <dbReference type="ARBA" id="ARBA00022927"/>
    </source>
</evidence>
<keyword evidence="7 10" id="KW-0653">Protein transport</keyword>
<dbReference type="GO" id="GO:0015031">
    <property type="term" value="P:protein transport"/>
    <property type="evidence" value="ECO:0007669"/>
    <property type="project" value="UniProtKB-KW"/>
</dbReference>
<feature type="transmembrane region" description="Helical" evidence="10">
    <location>
        <begin position="698"/>
        <end position="721"/>
    </location>
</feature>
<dbReference type="EMBL" id="JAODAN010000008">
    <property type="protein sequence ID" value="KAK1922447.1"/>
    <property type="molecule type" value="Genomic_DNA"/>
</dbReference>
<evidence type="ECO:0000256" key="1">
    <source>
        <dbReference type="ARBA" id="ARBA00004477"/>
    </source>
</evidence>
<dbReference type="InterPro" id="IPR029058">
    <property type="entry name" value="AB_hydrolase_fold"/>
</dbReference>
<feature type="chain" id="PRO_5042061847" description="GPI inositol-deacylase" evidence="11">
    <location>
        <begin position="23"/>
        <end position="762"/>
    </location>
</feature>
<keyword evidence="14" id="KW-1185">Reference proteome</keyword>
<keyword evidence="8 10" id="KW-1133">Transmembrane helix</keyword>
<comment type="caution">
    <text evidence="10">Lacks conserved residue(s) required for the propagation of feature annotation.</text>
</comment>
<dbReference type="GO" id="GO:0006505">
    <property type="term" value="P:GPI anchor metabolic process"/>
    <property type="evidence" value="ECO:0007669"/>
    <property type="project" value="TreeGrafter"/>
</dbReference>
<dbReference type="Gene3D" id="3.40.50.1820">
    <property type="entry name" value="alpha/beta hydrolase"/>
    <property type="match status" value="1"/>
</dbReference>
<feature type="signal peptide" evidence="11">
    <location>
        <begin position="1"/>
        <end position="22"/>
    </location>
</feature>
<accession>A0AAD9CVU7</accession>
<keyword evidence="9 10" id="KW-0472">Membrane</keyword>
<keyword evidence="11" id="KW-0732">Signal</keyword>
<comment type="subcellular location">
    <subcellularLocation>
        <location evidence="1">Endoplasmic reticulum membrane</location>
        <topology evidence="1">Multi-pass membrane protein</topology>
    </subcellularLocation>
</comment>
<organism evidence="13 14">
    <name type="scientific">Papiliotrema laurentii</name>
    <name type="common">Cryptococcus laurentii</name>
    <dbReference type="NCBI Taxonomy" id="5418"/>
    <lineage>
        <taxon>Eukaryota</taxon>
        <taxon>Fungi</taxon>
        <taxon>Dikarya</taxon>
        <taxon>Basidiomycota</taxon>
        <taxon>Agaricomycotina</taxon>
        <taxon>Tremellomycetes</taxon>
        <taxon>Tremellales</taxon>
        <taxon>Rhynchogastremaceae</taxon>
        <taxon>Papiliotrema</taxon>
    </lineage>
</organism>
<dbReference type="InterPro" id="IPR039529">
    <property type="entry name" value="PGAP1/BST1"/>
</dbReference>
<evidence type="ECO:0000313" key="14">
    <source>
        <dbReference type="Proteomes" id="UP001182556"/>
    </source>
</evidence>
<dbReference type="GO" id="GO:0005789">
    <property type="term" value="C:endoplasmic reticulum membrane"/>
    <property type="evidence" value="ECO:0007669"/>
    <property type="project" value="UniProtKB-SubCell"/>
</dbReference>
<keyword evidence="5 10" id="KW-0378">Hydrolase</keyword>
<sequence>MISQLTPLVAIALAWVWYTTYTIDHAQGGSWGCEMSWMTPTYALINTSTSPVPRYKLYLYREHGWDDEITKPNGHPVIFVPGNAGSYQQVRSIASSASRQFHGRPGGQAGDMQDVTKPDIYTLDLNEDFSALHGNILRDQAAYIAFCVKEVLARYKHPRQLTIIGHSMGGIAARLALTMGIESSIDAVITMSTPHLLAPVTTDLHMANVYKEIAGYSQPLLISICGGSADTQIASDACAIKLDPAKGFAVFTTSMPGVWTGVDHQAMVWCHQVRWRVARALLDMTRGSSPTDKLRYAERWLVPGLGMEESHTTRGVTRNIEANGTTTIILDQEPGDIRCCEGATCERLHHELEVIPSPRDNVPFPLPGEGIKPDEIRYALSATCVGSLRLEVESDADLGAGDHVYAVVKENKWKTDLKPTRITLLYPHLSASSLKAYNVRVVVETCNAQRPLFRHTSIGHSSVYEHRYFRSDSPKILLHSHTGPAPFISAGDPGLRVDIYQRPECPVVEVKVESDVWRSYSKAITRLRMGIIAWSVGWSAILAQSQLRDLASGADYEGALSLRTEETVIVFLCILGAAVIQTSIKTIAPNVLLGTNDVSVLHIHSALALFTLTIVLATRSFLSSCHSLSMRIRKSRSGLLTERAVNERVAQRPLLYRSASVLGFLLCGMFLPQEFISIVIVAILLYRLIIIGTDERRPVAAATITLLFITPFDIALLFAWGRAMMAEPTHPPAMTYNPLHSIPALGLLVMDRRNLPLVTKRT</sequence>
<proteinExistence type="inferred from homology"/>
<keyword evidence="6 10" id="KW-0256">Endoplasmic reticulum</keyword>
<reference evidence="13" key="1">
    <citation type="submission" date="2023-02" db="EMBL/GenBank/DDBJ databases">
        <title>Identification and recombinant expression of a fungal hydrolase from Papiliotrema laurentii that hydrolyzes apple cutin and clears colloidal polyester polyurethane.</title>
        <authorList>
            <consortium name="DOE Joint Genome Institute"/>
            <person name="Roman V.A."/>
            <person name="Bojanowski C."/>
            <person name="Crable B.R."/>
            <person name="Wagner D.N."/>
            <person name="Hung C.S."/>
            <person name="Nadeau L.J."/>
            <person name="Schratz L."/>
            <person name="Haridas S."/>
            <person name="Pangilinan J."/>
            <person name="Lipzen A."/>
            <person name="Na H."/>
            <person name="Yan M."/>
            <person name="Ng V."/>
            <person name="Grigoriev I.V."/>
            <person name="Spatafora J.W."/>
            <person name="Barlow D."/>
            <person name="Biffinger J."/>
            <person name="Kelley-Loughnane N."/>
            <person name="Varaljay V.A."/>
            <person name="Crookes-Goodson W.J."/>
        </authorList>
    </citation>
    <scope>NUCLEOTIDE SEQUENCE</scope>
    <source>
        <strain evidence="13">5307AH</strain>
    </source>
</reference>
<dbReference type="AlphaFoldDB" id="A0AAD9CVU7"/>
<evidence type="ECO:0000256" key="11">
    <source>
        <dbReference type="SAM" id="SignalP"/>
    </source>
</evidence>
<dbReference type="InterPro" id="IPR012908">
    <property type="entry name" value="PGAP1-ab_dom-like"/>
</dbReference>
<evidence type="ECO:0000256" key="3">
    <source>
        <dbReference type="ARBA" id="ARBA00022448"/>
    </source>
</evidence>
<evidence type="ECO:0000256" key="6">
    <source>
        <dbReference type="ARBA" id="ARBA00022824"/>
    </source>
</evidence>
<dbReference type="PANTHER" id="PTHR15495:SF7">
    <property type="entry name" value="GPI INOSITOL-DEACYLASE"/>
    <property type="match status" value="1"/>
</dbReference>
<dbReference type="Pfam" id="PF07819">
    <property type="entry name" value="PGAP1"/>
    <property type="match status" value="1"/>
</dbReference>
<feature type="transmembrane region" description="Helical" evidence="10">
    <location>
        <begin position="661"/>
        <end position="686"/>
    </location>
</feature>
<keyword evidence="4 10" id="KW-0812">Transmembrane</keyword>
<feature type="transmembrane region" description="Helical" evidence="10">
    <location>
        <begin position="600"/>
        <end position="622"/>
    </location>
</feature>
<keyword evidence="3 10" id="KW-0813">Transport</keyword>
<name>A0AAD9CVU7_PAPLA</name>
<dbReference type="SUPFAM" id="SSF53474">
    <property type="entry name" value="alpha/beta-Hydrolases"/>
    <property type="match status" value="1"/>
</dbReference>
<dbReference type="GO" id="GO:0050185">
    <property type="term" value="F:phosphatidylinositol deacylase activity"/>
    <property type="evidence" value="ECO:0007669"/>
    <property type="project" value="TreeGrafter"/>
</dbReference>
<comment type="function">
    <text evidence="10">Involved in inositol deacylation of GPI-anchored proteins which plays important roles in the quality control and ER-associated degradation of GPI-anchored proteins.</text>
</comment>
<gene>
    <name evidence="13" type="ORF">DB88DRAFT_495082</name>
</gene>
<evidence type="ECO:0000259" key="12">
    <source>
        <dbReference type="Pfam" id="PF07819"/>
    </source>
</evidence>
<dbReference type="PANTHER" id="PTHR15495">
    <property type="entry name" value="NEGATIVE REGULATOR OF VESICLE FORMATION-RELATED"/>
    <property type="match status" value="1"/>
</dbReference>